<dbReference type="EMBL" id="CP003304">
    <property type="protein sequence ID" value="AFB20883.1"/>
    <property type="molecule type" value="Genomic_DNA"/>
</dbReference>
<accession>A0ABN4A9A2</accession>
<organism evidence="1 2">
    <name type="scientific">Rickettsia canadensis str. CA410</name>
    <dbReference type="NCBI Taxonomy" id="1105107"/>
    <lineage>
        <taxon>Bacteria</taxon>
        <taxon>Pseudomonadati</taxon>
        <taxon>Pseudomonadota</taxon>
        <taxon>Alphaproteobacteria</taxon>
        <taxon>Rickettsiales</taxon>
        <taxon>Rickettsiaceae</taxon>
        <taxon>Rickettsieae</taxon>
        <taxon>Rickettsia</taxon>
        <taxon>belli group</taxon>
    </lineage>
</organism>
<keyword evidence="2" id="KW-1185">Reference proteome</keyword>
<name>A0ABN4A9A2_RICCA</name>
<protein>
    <submittedName>
        <fullName evidence="1">Glycosyltransferase</fullName>
    </submittedName>
</protein>
<dbReference type="Proteomes" id="UP000007878">
    <property type="component" value="Chromosome"/>
</dbReference>
<dbReference type="Gene3D" id="3.90.550.10">
    <property type="entry name" value="Spore Coat Polysaccharide Biosynthesis Protein SpsA, Chain A"/>
    <property type="match status" value="1"/>
</dbReference>
<evidence type="ECO:0000313" key="2">
    <source>
        <dbReference type="Proteomes" id="UP000007878"/>
    </source>
</evidence>
<sequence>MRKKLCRFIQFECCYIKNQVSLIKNILLINYLKDKLDVKIIIADDDHLMIKEIALYNLLSYSYVIFVLKSLPGTKPKVLNDALEYLRGEYLVVYDAEDNPESDQLLKDLAMFRNLPS</sequence>
<dbReference type="SUPFAM" id="SSF53448">
    <property type="entry name" value="Nucleotide-diphospho-sugar transferases"/>
    <property type="match status" value="1"/>
</dbReference>
<proteinExistence type="predicted"/>
<dbReference type="InterPro" id="IPR029044">
    <property type="entry name" value="Nucleotide-diphossugar_trans"/>
</dbReference>
<dbReference type="RefSeq" id="WP_014363729.1">
    <property type="nucleotide sequence ID" value="NC_016929.1"/>
</dbReference>
<reference evidence="2" key="1">
    <citation type="submission" date="2012-02" db="EMBL/GenBank/DDBJ databases">
        <title>Complete genome sequence of Rickettsia parkeri strain Portsmouth.</title>
        <authorList>
            <person name="Johnson S.L."/>
            <person name="Munk A.C."/>
            <person name="Han S."/>
            <person name="Bruce D.C."/>
            <person name="Dasch G.A."/>
        </authorList>
    </citation>
    <scope>NUCLEOTIDE SEQUENCE [LARGE SCALE GENOMIC DNA]</scope>
    <source>
        <strain evidence="2">CA410</strain>
    </source>
</reference>
<gene>
    <name evidence="1" type="ORF">RCA_01530</name>
</gene>
<evidence type="ECO:0000313" key="1">
    <source>
        <dbReference type="EMBL" id="AFB20883.1"/>
    </source>
</evidence>